<dbReference type="PANTHER" id="PTHR30348">
    <property type="entry name" value="UNCHARACTERIZED PROTEIN YECE"/>
    <property type="match status" value="1"/>
</dbReference>
<dbReference type="Proteomes" id="UP000460221">
    <property type="component" value="Unassembled WGS sequence"/>
</dbReference>
<accession>A0A7K1FLD4</accession>
<dbReference type="Pfam" id="PF01904">
    <property type="entry name" value="DUF72"/>
    <property type="match status" value="1"/>
</dbReference>
<reference evidence="1 2" key="1">
    <citation type="submission" date="2019-11" db="EMBL/GenBank/DDBJ databases">
        <authorList>
            <person name="Jiang L.-Q."/>
        </authorList>
    </citation>
    <scope>NUCLEOTIDE SEQUENCE [LARGE SCALE GENOMIC DNA]</scope>
    <source>
        <strain evidence="1 2">YIM 132087</strain>
    </source>
</reference>
<proteinExistence type="predicted"/>
<gene>
    <name evidence="1" type="ORF">GIS00_13310</name>
</gene>
<name>A0A7K1FLD4_9ACTN</name>
<dbReference type="Gene3D" id="3.20.20.410">
    <property type="entry name" value="Protein of unknown function UPF0759"/>
    <property type="match status" value="1"/>
</dbReference>
<dbReference type="RefSeq" id="WP_154768913.1">
    <property type="nucleotide sequence ID" value="NZ_WLYK01000005.1"/>
</dbReference>
<evidence type="ECO:0000313" key="2">
    <source>
        <dbReference type="Proteomes" id="UP000460221"/>
    </source>
</evidence>
<protein>
    <submittedName>
        <fullName evidence="1">DUF72 domain-containing protein</fullName>
    </submittedName>
</protein>
<dbReference type="EMBL" id="WLYK01000005">
    <property type="protein sequence ID" value="MTD14918.1"/>
    <property type="molecule type" value="Genomic_DNA"/>
</dbReference>
<dbReference type="InterPro" id="IPR002763">
    <property type="entry name" value="DUF72"/>
</dbReference>
<dbReference type="AlphaFoldDB" id="A0A7K1FLD4"/>
<organism evidence="1 2">
    <name type="scientific">Nakamurella alba</name>
    <dbReference type="NCBI Taxonomy" id="2665158"/>
    <lineage>
        <taxon>Bacteria</taxon>
        <taxon>Bacillati</taxon>
        <taxon>Actinomycetota</taxon>
        <taxon>Actinomycetes</taxon>
        <taxon>Nakamurellales</taxon>
        <taxon>Nakamurellaceae</taxon>
        <taxon>Nakamurella</taxon>
    </lineage>
</organism>
<evidence type="ECO:0000313" key="1">
    <source>
        <dbReference type="EMBL" id="MTD14918.1"/>
    </source>
</evidence>
<comment type="caution">
    <text evidence="1">The sequence shown here is derived from an EMBL/GenBank/DDBJ whole genome shotgun (WGS) entry which is preliminary data.</text>
</comment>
<dbReference type="SUPFAM" id="SSF117396">
    <property type="entry name" value="TM1631-like"/>
    <property type="match status" value="1"/>
</dbReference>
<sequence length="245" mass="28073">MSTPAVWIGTSGWSYDHWNDVLYPAGTPSGKRFGIYVHEFPTVELNASFYRWPRPGTFASWQRRLPEVYRFSVKAARGLTHTRRLADPAEWVDRLVAGWRELGDKRGMMLFQLPPGLVRDDGLLDNLLERIGGRIPVAVEFRHPTWHDEEVLRILERHAAAYCVMSGAQLPCLLRATAPQVYVRWHGPSHDQLYAGSYPDADLHWWADRIDEWRAGGHEVFGYFNNDGAGHAVRNARTLRALIRT</sequence>
<dbReference type="InterPro" id="IPR036520">
    <property type="entry name" value="UPF0759_sf"/>
</dbReference>
<keyword evidence="2" id="KW-1185">Reference proteome</keyword>
<dbReference type="PANTHER" id="PTHR30348:SF4">
    <property type="entry name" value="DUF72 DOMAIN-CONTAINING PROTEIN"/>
    <property type="match status" value="1"/>
</dbReference>